<proteinExistence type="predicted"/>
<feature type="non-terminal residue" evidence="1">
    <location>
        <position position="105"/>
    </location>
</feature>
<sequence>MQVLFQVSSAVKLLHTLSDQKFPISEANKALCKLTLECTRASDPAQRFVRERSACSVSANKTKLREVRLCRFATVYKARDHVEKHLGVFKLGEPIACPHAECRMK</sequence>
<evidence type="ECO:0000313" key="2">
    <source>
        <dbReference type="Proteomes" id="UP000007129"/>
    </source>
</evidence>
<dbReference type="EMBL" id="AHHD01000542">
    <property type="protein sequence ID" value="EKG09960.1"/>
    <property type="molecule type" value="Genomic_DNA"/>
</dbReference>
<dbReference type="InParanoid" id="K2RZU8"/>
<dbReference type="Proteomes" id="UP000007129">
    <property type="component" value="Unassembled WGS sequence"/>
</dbReference>
<dbReference type="VEuPathDB" id="FungiDB:MPH_12969"/>
<comment type="caution">
    <text evidence="1">The sequence shown here is derived from an EMBL/GenBank/DDBJ whole genome shotgun (WGS) entry which is preliminary data.</text>
</comment>
<evidence type="ECO:0000313" key="1">
    <source>
        <dbReference type="EMBL" id="EKG09960.1"/>
    </source>
</evidence>
<reference evidence="1 2" key="1">
    <citation type="journal article" date="2012" name="BMC Genomics">
        <title>Tools to kill: Genome of one of the most destructive plant pathogenic fungi Macrophomina phaseolina.</title>
        <authorList>
            <person name="Islam M.S."/>
            <person name="Haque M.S."/>
            <person name="Islam M.M."/>
            <person name="Emdad E.M."/>
            <person name="Halim A."/>
            <person name="Hossen Q.M.M."/>
            <person name="Hossain M.Z."/>
            <person name="Ahmed B."/>
            <person name="Rahim S."/>
            <person name="Rahman M.S."/>
            <person name="Alam M.M."/>
            <person name="Hou S."/>
            <person name="Wan X."/>
            <person name="Saito J.A."/>
            <person name="Alam M."/>
        </authorList>
    </citation>
    <scope>NUCLEOTIDE SEQUENCE [LARGE SCALE GENOMIC DNA]</scope>
    <source>
        <strain evidence="1 2">MS6</strain>
    </source>
</reference>
<organism evidence="1 2">
    <name type="scientific">Macrophomina phaseolina (strain MS6)</name>
    <name type="common">Charcoal rot fungus</name>
    <dbReference type="NCBI Taxonomy" id="1126212"/>
    <lineage>
        <taxon>Eukaryota</taxon>
        <taxon>Fungi</taxon>
        <taxon>Dikarya</taxon>
        <taxon>Ascomycota</taxon>
        <taxon>Pezizomycotina</taxon>
        <taxon>Dothideomycetes</taxon>
        <taxon>Dothideomycetes incertae sedis</taxon>
        <taxon>Botryosphaeriales</taxon>
        <taxon>Botryosphaeriaceae</taxon>
        <taxon>Macrophomina</taxon>
    </lineage>
</organism>
<dbReference type="HOGENOM" id="CLU_2242927_0_0_1"/>
<name>K2RZU8_MACPH</name>
<gene>
    <name evidence="1" type="ORF">MPH_12969</name>
</gene>
<protein>
    <submittedName>
        <fullName evidence="1">Uncharacterized protein</fullName>
    </submittedName>
</protein>
<dbReference type="AlphaFoldDB" id="K2RZU8"/>
<accession>K2RZU8</accession>